<evidence type="ECO:0000256" key="1">
    <source>
        <dbReference type="ARBA" id="ARBA00004141"/>
    </source>
</evidence>
<dbReference type="AlphaFoldDB" id="A0A917M808"/>
<gene>
    <name evidence="7" type="ORF">GCM10011398_27890</name>
</gene>
<evidence type="ECO:0000256" key="5">
    <source>
        <dbReference type="ARBA" id="ARBA00023136"/>
    </source>
</evidence>
<dbReference type="Proteomes" id="UP000622860">
    <property type="component" value="Unassembled WGS sequence"/>
</dbReference>
<name>A0A917M808_9BACI</name>
<keyword evidence="8" id="KW-1185">Reference proteome</keyword>
<feature type="transmembrane region" description="Helical" evidence="6">
    <location>
        <begin position="140"/>
        <end position="158"/>
    </location>
</feature>
<evidence type="ECO:0000256" key="4">
    <source>
        <dbReference type="ARBA" id="ARBA00022989"/>
    </source>
</evidence>
<dbReference type="RefSeq" id="WP_188455990.1">
    <property type="nucleotide sequence ID" value="NZ_BMFR01000012.1"/>
</dbReference>
<keyword evidence="5 6" id="KW-0472">Membrane</keyword>
<protein>
    <recommendedName>
        <fullName evidence="9">Lysoplasmalogenase</fullName>
    </recommendedName>
</protein>
<evidence type="ECO:0000313" key="7">
    <source>
        <dbReference type="EMBL" id="GGG80917.1"/>
    </source>
</evidence>
<feature type="transmembrane region" description="Helical" evidence="6">
    <location>
        <begin position="107"/>
        <end position="128"/>
    </location>
</feature>
<reference evidence="7" key="2">
    <citation type="submission" date="2020-09" db="EMBL/GenBank/DDBJ databases">
        <authorList>
            <person name="Sun Q."/>
            <person name="Zhou Y."/>
        </authorList>
    </citation>
    <scope>NUCLEOTIDE SEQUENCE</scope>
    <source>
        <strain evidence="7">CGMCC 1.12754</strain>
    </source>
</reference>
<evidence type="ECO:0000256" key="6">
    <source>
        <dbReference type="SAM" id="Phobius"/>
    </source>
</evidence>
<feature type="transmembrane region" description="Helical" evidence="6">
    <location>
        <begin position="6"/>
        <end position="23"/>
    </location>
</feature>
<dbReference type="InterPro" id="IPR012506">
    <property type="entry name" value="TMEM86B-like"/>
</dbReference>
<feature type="transmembrane region" description="Helical" evidence="6">
    <location>
        <begin position="54"/>
        <end position="72"/>
    </location>
</feature>
<dbReference type="EMBL" id="BMFR01000012">
    <property type="protein sequence ID" value="GGG80917.1"/>
    <property type="molecule type" value="Genomic_DNA"/>
</dbReference>
<feature type="transmembrane region" description="Helical" evidence="6">
    <location>
        <begin position="196"/>
        <end position="213"/>
    </location>
</feature>
<keyword evidence="4 6" id="KW-1133">Transmembrane helix</keyword>
<comment type="similarity">
    <text evidence="2">Belongs to the TMEM86 family.</text>
</comment>
<dbReference type="GO" id="GO:0016020">
    <property type="term" value="C:membrane"/>
    <property type="evidence" value="ECO:0007669"/>
    <property type="project" value="UniProtKB-SubCell"/>
</dbReference>
<comment type="caution">
    <text evidence="7">The sequence shown here is derived from an EMBL/GenBank/DDBJ whole genome shotgun (WGS) entry which is preliminary data.</text>
</comment>
<sequence>MITFLFWFIICVALLYLLLAIYCKLRIAKYILKPGTMVLIIVLAVYGSELGTTLSRWVVIALIFSLLGDIFLMLKEKWFVHGLASFLIAHLVYIAGFWGGFDVEESVTTLTSVLTGAVLLFIAIWFLLVLSDSVKTHGGIALLIAVASYIAIISLMVWSACLAGVTILIFGSLLFYISDAVLAVNRFKHPFPSAEYIVMSTYFTAQALFAWSII</sequence>
<keyword evidence="3 6" id="KW-0812">Transmembrane</keyword>
<dbReference type="Pfam" id="PF07947">
    <property type="entry name" value="YhhN"/>
    <property type="match status" value="1"/>
</dbReference>
<evidence type="ECO:0000256" key="3">
    <source>
        <dbReference type="ARBA" id="ARBA00022692"/>
    </source>
</evidence>
<feature type="transmembrane region" description="Helical" evidence="6">
    <location>
        <begin position="30"/>
        <end position="48"/>
    </location>
</feature>
<feature type="transmembrane region" description="Helical" evidence="6">
    <location>
        <begin position="164"/>
        <end position="184"/>
    </location>
</feature>
<reference evidence="7" key="1">
    <citation type="journal article" date="2014" name="Int. J. Syst. Evol. Microbiol.">
        <title>Complete genome sequence of Corynebacterium casei LMG S-19264T (=DSM 44701T), isolated from a smear-ripened cheese.</title>
        <authorList>
            <consortium name="US DOE Joint Genome Institute (JGI-PGF)"/>
            <person name="Walter F."/>
            <person name="Albersmeier A."/>
            <person name="Kalinowski J."/>
            <person name="Ruckert C."/>
        </authorList>
    </citation>
    <scope>NUCLEOTIDE SEQUENCE</scope>
    <source>
        <strain evidence="7">CGMCC 1.12754</strain>
    </source>
</reference>
<proteinExistence type="inferred from homology"/>
<organism evidence="7 8">
    <name type="scientific">Virgibacillus oceani</name>
    <dbReference type="NCBI Taxonomy" id="1479511"/>
    <lineage>
        <taxon>Bacteria</taxon>
        <taxon>Bacillati</taxon>
        <taxon>Bacillota</taxon>
        <taxon>Bacilli</taxon>
        <taxon>Bacillales</taxon>
        <taxon>Bacillaceae</taxon>
        <taxon>Virgibacillus</taxon>
    </lineage>
</organism>
<evidence type="ECO:0008006" key="9">
    <source>
        <dbReference type="Google" id="ProtNLM"/>
    </source>
</evidence>
<evidence type="ECO:0000313" key="8">
    <source>
        <dbReference type="Proteomes" id="UP000622860"/>
    </source>
</evidence>
<accession>A0A917M808</accession>
<feature type="transmembrane region" description="Helical" evidence="6">
    <location>
        <begin position="79"/>
        <end position="101"/>
    </location>
</feature>
<evidence type="ECO:0000256" key="2">
    <source>
        <dbReference type="ARBA" id="ARBA00007375"/>
    </source>
</evidence>
<dbReference type="PANTHER" id="PTHR31885:SF6">
    <property type="entry name" value="GH04784P"/>
    <property type="match status" value="1"/>
</dbReference>
<dbReference type="PANTHER" id="PTHR31885">
    <property type="entry name" value="GH04784P"/>
    <property type="match status" value="1"/>
</dbReference>
<comment type="subcellular location">
    <subcellularLocation>
        <location evidence="1">Membrane</location>
        <topology evidence="1">Multi-pass membrane protein</topology>
    </subcellularLocation>
</comment>
<dbReference type="GO" id="GO:0016787">
    <property type="term" value="F:hydrolase activity"/>
    <property type="evidence" value="ECO:0007669"/>
    <property type="project" value="TreeGrafter"/>
</dbReference>